<name>A0A3R7JB92_9STRA</name>
<keyword evidence="3" id="KW-1185">Reference proteome</keyword>
<evidence type="ECO:0000313" key="4">
    <source>
        <dbReference type="Proteomes" id="UP000285883"/>
    </source>
</evidence>
<dbReference type="Proteomes" id="UP000285883">
    <property type="component" value="Unassembled WGS sequence"/>
</dbReference>
<comment type="caution">
    <text evidence="2">The sequence shown here is derived from an EMBL/GenBank/DDBJ whole genome shotgun (WGS) entry which is preliminary data.</text>
</comment>
<organism evidence="2 3">
    <name type="scientific">Phytophthora kernoviae</name>
    <dbReference type="NCBI Taxonomy" id="325452"/>
    <lineage>
        <taxon>Eukaryota</taxon>
        <taxon>Sar</taxon>
        <taxon>Stramenopiles</taxon>
        <taxon>Oomycota</taxon>
        <taxon>Peronosporomycetes</taxon>
        <taxon>Peronosporales</taxon>
        <taxon>Peronosporaceae</taxon>
        <taxon>Phytophthora</taxon>
    </lineage>
</organism>
<protein>
    <submittedName>
        <fullName evidence="2">Uncharacterized protein</fullName>
    </submittedName>
</protein>
<evidence type="ECO:0000313" key="3">
    <source>
        <dbReference type="Proteomes" id="UP000285624"/>
    </source>
</evidence>
<proteinExistence type="predicted"/>
<sequence length="221" mass="25633">MDRKRKKGDCAEESAPEKDNDGILTGKTVKWQIRANCAHFLHKLYDMLAWMKKIVDKHPKTKGVRLYSLLPVATMFQAAYVKLNASTLHSLLVRLIDLPKAENFLKKELNIVLARNKTRLQLTFDKKTFQKNRSEVIRRVFDVEQFETRSLVVMEKKASKKKRKKNDGTAELVWSRRTGIKGHASGPVKRFAEALKRQATMIPMDEYRSNIMCSCCHQRLK</sequence>
<dbReference type="EMBL" id="MAYM02001185">
    <property type="protein sequence ID" value="RLN26182.1"/>
    <property type="molecule type" value="Genomic_DNA"/>
</dbReference>
<evidence type="ECO:0000313" key="1">
    <source>
        <dbReference type="EMBL" id="RLN26182.1"/>
    </source>
</evidence>
<reference evidence="3 4" key="1">
    <citation type="submission" date="2018-07" db="EMBL/GenBank/DDBJ databases">
        <title>Genome sequencing of oomycete isolates from Chile give support for New Zealand origin for Phytophthora kernoviae and make available the first Nothophytophthora sp. genome.</title>
        <authorList>
            <person name="Studholme D.J."/>
            <person name="Sanfuentes E."/>
            <person name="Panda P."/>
            <person name="Hill R."/>
            <person name="Sambles C."/>
            <person name="Grant M."/>
            <person name="Williams N.M."/>
            <person name="Mcdougal R.L."/>
        </authorList>
    </citation>
    <scope>NUCLEOTIDE SEQUENCE [LARGE SCALE GENOMIC DNA]</scope>
    <source>
        <strain evidence="1">Chile2</strain>
        <strain evidence="2">Chile4</strain>
    </source>
</reference>
<dbReference type="AlphaFoldDB" id="A0A3R7JB92"/>
<gene>
    <name evidence="1" type="ORF">BBI17_001254</name>
    <name evidence="2" type="ORF">BBO99_00001385</name>
</gene>
<accession>A0A3R7JB92</accession>
<evidence type="ECO:0000313" key="2">
    <source>
        <dbReference type="EMBL" id="RLN84360.1"/>
    </source>
</evidence>
<dbReference type="Proteomes" id="UP000285624">
    <property type="component" value="Unassembled WGS sequence"/>
</dbReference>
<dbReference type="EMBL" id="MBDN02000020">
    <property type="protein sequence ID" value="RLN84360.1"/>
    <property type="molecule type" value="Genomic_DNA"/>
</dbReference>